<dbReference type="Proteomes" id="UP001225761">
    <property type="component" value="Unassembled WGS sequence"/>
</dbReference>
<dbReference type="SUPFAM" id="SSF51161">
    <property type="entry name" value="Trimeric LpxA-like enzymes"/>
    <property type="match status" value="1"/>
</dbReference>
<dbReference type="CDD" id="cd05825">
    <property type="entry name" value="LbH_wcaF_like"/>
    <property type="match status" value="1"/>
</dbReference>
<dbReference type="InterPro" id="IPR051159">
    <property type="entry name" value="Hexapeptide_acetyltransf"/>
</dbReference>
<evidence type="ECO:0000256" key="2">
    <source>
        <dbReference type="ARBA" id="ARBA00022679"/>
    </source>
</evidence>
<evidence type="ECO:0000256" key="1">
    <source>
        <dbReference type="ARBA" id="ARBA00007274"/>
    </source>
</evidence>
<dbReference type="InterPro" id="IPR011004">
    <property type="entry name" value="Trimer_LpxA-like_sf"/>
</dbReference>
<sequence length="197" mass="22081">MKGNENSVGVNLKTMFKTDLSKYDNSWYKPGSKAKIILWFLVNTCVINNYLPIPVSLKIWVLRLFGAQIGKGVMIKPKVNIKYPWFLRIGDFVWIGEEVWIDNYTWVSLENHTCISQGAMLLTGNHNYKSSGFGLMIGEIKLEEGAWIGAKAVVCPNVTVYSHAVLSVGSIATKDLDSYSIYQGNPAVKVRDRSILT</sequence>
<comment type="similarity">
    <text evidence="1">Belongs to the transferase hexapeptide repeat family.</text>
</comment>
<comment type="caution">
    <text evidence="3">The sequence shown here is derived from an EMBL/GenBank/DDBJ whole genome shotgun (WGS) entry which is preliminary data.</text>
</comment>
<gene>
    <name evidence="3" type="ORF">QM481_01945</name>
</gene>
<dbReference type="PANTHER" id="PTHR23416">
    <property type="entry name" value="SIALIC ACID SYNTHASE-RELATED"/>
    <property type="match status" value="1"/>
</dbReference>
<reference evidence="3 4" key="1">
    <citation type="submission" date="2023-05" db="EMBL/GenBank/DDBJ databases">
        <title>Novel species of genus Flectobacillus isolated from stream in China.</title>
        <authorList>
            <person name="Lu H."/>
        </authorList>
    </citation>
    <scope>NUCLEOTIDE SEQUENCE [LARGE SCALE GENOMIC DNA]</scope>
    <source>
        <strain evidence="3 4">LFS242W</strain>
    </source>
</reference>
<dbReference type="NCBIfam" id="NF007797">
    <property type="entry name" value="PRK10502.1"/>
    <property type="match status" value="1"/>
</dbReference>
<keyword evidence="4" id="KW-1185">Reference proteome</keyword>
<evidence type="ECO:0000313" key="3">
    <source>
        <dbReference type="EMBL" id="MDI9873266.1"/>
    </source>
</evidence>
<name>A0ABT6YY42_9BACT</name>
<organism evidence="3 4">
    <name type="scientific">Flectobacillus rivi</name>
    <dbReference type="NCBI Taxonomy" id="2984209"/>
    <lineage>
        <taxon>Bacteria</taxon>
        <taxon>Pseudomonadati</taxon>
        <taxon>Bacteroidota</taxon>
        <taxon>Cytophagia</taxon>
        <taxon>Cytophagales</taxon>
        <taxon>Flectobacillaceae</taxon>
        <taxon>Flectobacillus</taxon>
    </lineage>
</organism>
<dbReference type="RefSeq" id="WP_283380451.1">
    <property type="nucleotide sequence ID" value="NZ_JASHIE010000001.1"/>
</dbReference>
<protein>
    <submittedName>
        <fullName evidence="3">WcaF family extracellular polysaccharide biosynthesis acetyltransferase</fullName>
    </submittedName>
</protein>
<dbReference type="EMBL" id="JASHIE010000001">
    <property type="protein sequence ID" value="MDI9873266.1"/>
    <property type="molecule type" value="Genomic_DNA"/>
</dbReference>
<keyword evidence="2" id="KW-0808">Transferase</keyword>
<dbReference type="Gene3D" id="2.160.10.10">
    <property type="entry name" value="Hexapeptide repeat proteins"/>
    <property type="match status" value="1"/>
</dbReference>
<dbReference type="PANTHER" id="PTHR23416:SF23">
    <property type="entry name" value="ACETYLTRANSFERASE C18B11.09C-RELATED"/>
    <property type="match status" value="1"/>
</dbReference>
<proteinExistence type="inferred from homology"/>
<evidence type="ECO:0000313" key="4">
    <source>
        <dbReference type="Proteomes" id="UP001225761"/>
    </source>
</evidence>
<accession>A0ABT6YY42</accession>